<sequence>MADFNFVVDSTMPGLCASDLTRRSGQAMEASYSSAVPTARKSRWSKITDLRILKDLGLDRNAC</sequence>
<comment type="caution">
    <text evidence="1">The sequence shown here is derived from an EMBL/GenBank/DDBJ whole genome shotgun (WGS) entry which is preliminary data.</text>
</comment>
<dbReference type="RefSeq" id="WP_142896870.1">
    <property type="nucleotide sequence ID" value="NZ_ML660055.1"/>
</dbReference>
<dbReference type="EMBL" id="VHSH01000004">
    <property type="protein sequence ID" value="TQV79690.1"/>
    <property type="molecule type" value="Genomic_DNA"/>
</dbReference>
<accession>A0A545TR45</accession>
<evidence type="ECO:0000313" key="2">
    <source>
        <dbReference type="Proteomes" id="UP000315252"/>
    </source>
</evidence>
<reference evidence="1 2" key="1">
    <citation type="submission" date="2019-06" db="EMBL/GenBank/DDBJ databases">
        <title>Whole genome sequence for Rhodospirillaceae sp. R148.</title>
        <authorList>
            <person name="Wang G."/>
        </authorList>
    </citation>
    <scope>NUCLEOTIDE SEQUENCE [LARGE SCALE GENOMIC DNA]</scope>
    <source>
        <strain evidence="1 2">R148</strain>
    </source>
</reference>
<name>A0A545TR45_9PROT</name>
<evidence type="ECO:0000313" key="1">
    <source>
        <dbReference type="EMBL" id="TQV79690.1"/>
    </source>
</evidence>
<dbReference type="Proteomes" id="UP000315252">
    <property type="component" value="Unassembled WGS sequence"/>
</dbReference>
<gene>
    <name evidence="1" type="ORF">FKG95_13340</name>
</gene>
<proteinExistence type="predicted"/>
<organism evidence="1 2">
    <name type="scientific">Denitrobaculum tricleocarpae</name>
    <dbReference type="NCBI Taxonomy" id="2591009"/>
    <lineage>
        <taxon>Bacteria</taxon>
        <taxon>Pseudomonadati</taxon>
        <taxon>Pseudomonadota</taxon>
        <taxon>Alphaproteobacteria</taxon>
        <taxon>Rhodospirillales</taxon>
        <taxon>Rhodospirillaceae</taxon>
        <taxon>Denitrobaculum</taxon>
    </lineage>
</organism>
<dbReference type="AlphaFoldDB" id="A0A545TR45"/>
<keyword evidence="2" id="KW-1185">Reference proteome</keyword>
<protein>
    <submittedName>
        <fullName evidence="1">Uncharacterized protein</fullName>
    </submittedName>
</protein>